<dbReference type="EMBL" id="QGNW01000054">
    <property type="protein sequence ID" value="RVX05864.1"/>
    <property type="molecule type" value="Genomic_DNA"/>
</dbReference>
<feature type="region of interest" description="Disordered" evidence="1">
    <location>
        <begin position="49"/>
        <end position="72"/>
    </location>
</feature>
<sequence length="106" mass="11297">MVRSLTASPSGISAKAQNPKFVLHTALSSEQWTSKGDKKNLGDCLKEEARASQRKVGRGTVQRPMGLSNHTRVTTGNTSFALAYGMNAVIPTEIGLPTIQTNARVG</sequence>
<evidence type="ECO:0000256" key="1">
    <source>
        <dbReference type="SAM" id="MobiDB-lite"/>
    </source>
</evidence>
<evidence type="ECO:0000313" key="3">
    <source>
        <dbReference type="Proteomes" id="UP000288805"/>
    </source>
</evidence>
<organism evidence="2 3">
    <name type="scientific">Vitis vinifera</name>
    <name type="common">Grape</name>
    <dbReference type="NCBI Taxonomy" id="29760"/>
    <lineage>
        <taxon>Eukaryota</taxon>
        <taxon>Viridiplantae</taxon>
        <taxon>Streptophyta</taxon>
        <taxon>Embryophyta</taxon>
        <taxon>Tracheophyta</taxon>
        <taxon>Spermatophyta</taxon>
        <taxon>Magnoliopsida</taxon>
        <taxon>eudicotyledons</taxon>
        <taxon>Gunneridae</taxon>
        <taxon>Pentapetalae</taxon>
        <taxon>rosids</taxon>
        <taxon>Vitales</taxon>
        <taxon>Vitaceae</taxon>
        <taxon>Viteae</taxon>
        <taxon>Vitis</taxon>
    </lineage>
</organism>
<dbReference type="Proteomes" id="UP000288805">
    <property type="component" value="Unassembled WGS sequence"/>
</dbReference>
<comment type="caution">
    <text evidence="2">The sequence shown here is derived from an EMBL/GenBank/DDBJ whole genome shotgun (WGS) entry which is preliminary data.</text>
</comment>
<accession>A0A438JA74</accession>
<dbReference type="AlphaFoldDB" id="A0A438JA74"/>
<name>A0A438JA74_VITVI</name>
<proteinExistence type="predicted"/>
<evidence type="ECO:0000313" key="2">
    <source>
        <dbReference type="EMBL" id="RVX05864.1"/>
    </source>
</evidence>
<protein>
    <submittedName>
        <fullName evidence="2">Uncharacterized protein</fullName>
    </submittedName>
</protein>
<reference evidence="2 3" key="1">
    <citation type="journal article" date="2018" name="PLoS Genet.">
        <title>Population sequencing reveals clonal diversity and ancestral inbreeding in the grapevine cultivar Chardonnay.</title>
        <authorList>
            <person name="Roach M.J."/>
            <person name="Johnson D.L."/>
            <person name="Bohlmann J."/>
            <person name="van Vuuren H.J."/>
            <person name="Jones S.J."/>
            <person name="Pretorius I.S."/>
            <person name="Schmidt S.A."/>
            <person name="Borneman A.R."/>
        </authorList>
    </citation>
    <scope>NUCLEOTIDE SEQUENCE [LARGE SCALE GENOMIC DNA]</scope>
    <source>
        <strain evidence="3">cv. Chardonnay</strain>
        <tissue evidence="2">Leaf</tissue>
    </source>
</reference>
<gene>
    <name evidence="2" type="ORF">CK203_023756</name>
</gene>